<sequence>MHFERTYPFCKKTYNVPTFKETAFAGFSLGGLSALDIVWNHPDIFSKVGVFSGSLWWRSLDQSDKKYDDNKHRIMQQQIRKGNFSPDLKFFFECGKLDESGDRNNNGIIDSIDDTLDHIKELFDKGYKPTDITYLELDEGRHDVQTWGKAMPVFLKWGWGRNE</sequence>
<evidence type="ECO:0000313" key="1">
    <source>
        <dbReference type="EMBL" id="MCH5600680.1"/>
    </source>
</evidence>
<organism evidence="1 2">
    <name type="scientific">Niabella ginsengisoli</name>
    <dbReference type="NCBI Taxonomy" id="522298"/>
    <lineage>
        <taxon>Bacteria</taxon>
        <taxon>Pseudomonadati</taxon>
        <taxon>Bacteroidota</taxon>
        <taxon>Chitinophagia</taxon>
        <taxon>Chitinophagales</taxon>
        <taxon>Chitinophagaceae</taxon>
        <taxon>Niabella</taxon>
    </lineage>
</organism>
<comment type="caution">
    <text evidence="1">The sequence shown here is derived from an EMBL/GenBank/DDBJ whole genome shotgun (WGS) entry which is preliminary data.</text>
</comment>
<dbReference type="InterPro" id="IPR029058">
    <property type="entry name" value="AB_hydrolase_fold"/>
</dbReference>
<evidence type="ECO:0000313" key="2">
    <source>
        <dbReference type="Proteomes" id="UP001202248"/>
    </source>
</evidence>
<dbReference type="Gene3D" id="3.40.50.1820">
    <property type="entry name" value="alpha/beta hydrolase"/>
    <property type="match status" value="1"/>
</dbReference>
<dbReference type="EMBL" id="JAKWBL010000004">
    <property type="protein sequence ID" value="MCH5600680.1"/>
    <property type="molecule type" value="Genomic_DNA"/>
</dbReference>
<dbReference type="InterPro" id="IPR050583">
    <property type="entry name" value="Mycobacterial_A85_antigen"/>
</dbReference>
<dbReference type="PANTHER" id="PTHR48098:SF6">
    <property type="entry name" value="FERRI-BACILLIBACTIN ESTERASE BESA"/>
    <property type="match status" value="1"/>
</dbReference>
<accession>A0ABS9SQR7</accession>
<keyword evidence="2" id="KW-1185">Reference proteome</keyword>
<proteinExistence type="predicted"/>
<dbReference type="Pfam" id="PF00756">
    <property type="entry name" value="Esterase"/>
    <property type="match status" value="1"/>
</dbReference>
<protein>
    <submittedName>
        <fullName evidence="1">Alpha/beta hydrolase-fold protein</fullName>
    </submittedName>
</protein>
<name>A0ABS9SQR7_9BACT</name>
<dbReference type="InterPro" id="IPR000801">
    <property type="entry name" value="Esterase-like"/>
</dbReference>
<dbReference type="GO" id="GO:0016787">
    <property type="term" value="F:hydrolase activity"/>
    <property type="evidence" value="ECO:0007669"/>
    <property type="project" value="UniProtKB-KW"/>
</dbReference>
<gene>
    <name evidence="1" type="ORF">MKP09_23570</name>
</gene>
<dbReference type="PANTHER" id="PTHR48098">
    <property type="entry name" value="ENTEROCHELIN ESTERASE-RELATED"/>
    <property type="match status" value="1"/>
</dbReference>
<dbReference type="Proteomes" id="UP001202248">
    <property type="component" value="Unassembled WGS sequence"/>
</dbReference>
<reference evidence="1 2" key="1">
    <citation type="submission" date="2022-02" db="EMBL/GenBank/DDBJ databases">
        <authorList>
            <person name="Min J."/>
        </authorList>
    </citation>
    <scope>NUCLEOTIDE SEQUENCE [LARGE SCALE GENOMIC DNA]</scope>
    <source>
        <strain evidence="1 2">GR10-1</strain>
    </source>
</reference>
<dbReference type="SUPFAM" id="SSF53474">
    <property type="entry name" value="alpha/beta-Hydrolases"/>
    <property type="match status" value="1"/>
</dbReference>
<keyword evidence="1" id="KW-0378">Hydrolase</keyword>